<reference evidence="5 6" key="1">
    <citation type="submission" date="2018-10" db="EMBL/GenBank/DDBJ databases">
        <title>Sequencing the genomes of 1000 actinobacteria strains.</title>
        <authorList>
            <person name="Klenk H.-P."/>
        </authorList>
    </citation>
    <scope>NUCLEOTIDE SEQUENCE [LARGE SCALE GENOMIC DNA]</scope>
    <source>
        <strain evidence="5 6">DSM 45175</strain>
    </source>
</reference>
<comment type="caution">
    <text evidence="5">The sequence shown here is derived from an EMBL/GenBank/DDBJ whole genome shotgun (WGS) entry which is preliminary data.</text>
</comment>
<dbReference type="FunFam" id="3.40.630.30:FF:000064">
    <property type="entry name" value="GNAT family acetyltransferase"/>
    <property type="match status" value="1"/>
</dbReference>
<dbReference type="InterPro" id="IPR051016">
    <property type="entry name" value="Diverse_Substrate_AcTransf"/>
</dbReference>
<dbReference type="SUPFAM" id="SSF55729">
    <property type="entry name" value="Acyl-CoA N-acyltransferases (Nat)"/>
    <property type="match status" value="1"/>
</dbReference>
<dbReference type="PANTHER" id="PTHR10545:SF29">
    <property type="entry name" value="GH14572P-RELATED"/>
    <property type="match status" value="1"/>
</dbReference>
<dbReference type="RefSeq" id="WP_211349392.1">
    <property type="nucleotide sequence ID" value="NZ_RBKT01000001.1"/>
</dbReference>
<dbReference type="Gene3D" id="3.40.630.30">
    <property type="match status" value="1"/>
</dbReference>
<dbReference type="InterPro" id="IPR016181">
    <property type="entry name" value="Acyl_CoA_acyltransferase"/>
</dbReference>
<keyword evidence="5" id="KW-0689">Ribosomal protein</keyword>
<evidence type="ECO:0000256" key="2">
    <source>
        <dbReference type="ARBA" id="ARBA00022679"/>
    </source>
</evidence>
<evidence type="ECO:0000313" key="6">
    <source>
        <dbReference type="Proteomes" id="UP000277671"/>
    </source>
</evidence>
<sequence length="173" mass="19055">MHAPTPLTPAAPLIRPATPADVDLLHRFIVELAEAERFPGAVTAEPEDLARSLFGTEPPLAEAVVAMVNGEPAGFALFYPTYSTILGRPGLHLEDLYICPEHRGGGLGRALLGHLADLAVRRGCARLEWWVLRDNEPALRFYDRLHARGLHEIEVRRLDGDVLRHLAATYSRG</sequence>
<dbReference type="InterPro" id="IPR000182">
    <property type="entry name" value="GNAT_dom"/>
</dbReference>
<evidence type="ECO:0000259" key="4">
    <source>
        <dbReference type="PROSITE" id="PS51186"/>
    </source>
</evidence>
<dbReference type="GO" id="GO:0008080">
    <property type="term" value="F:N-acetyltransferase activity"/>
    <property type="evidence" value="ECO:0007669"/>
    <property type="project" value="UniProtKB-ARBA"/>
</dbReference>
<protein>
    <submittedName>
        <fullName evidence="5">Ribosomal protein S18 acetylase RimI-like enzyme</fullName>
    </submittedName>
</protein>
<dbReference type="AlphaFoldDB" id="A0A495JS00"/>
<keyword evidence="6" id="KW-1185">Reference proteome</keyword>
<keyword evidence="5" id="KW-0687">Ribonucleoprotein</keyword>
<keyword evidence="2" id="KW-0808">Transferase</keyword>
<dbReference type="EMBL" id="RBKT01000001">
    <property type="protein sequence ID" value="RKR91288.1"/>
    <property type="molecule type" value="Genomic_DNA"/>
</dbReference>
<dbReference type="Proteomes" id="UP000277671">
    <property type="component" value="Unassembled WGS sequence"/>
</dbReference>
<gene>
    <name evidence="5" type="ORF">BDK92_5681</name>
</gene>
<comment type="similarity">
    <text evidence="1">Belongs to the acetyltransferase family.</text>
</comment>
<keyword evidence="3" id="KW-0012">Acyltransferase</keyword>
<dbReference type="PROSITE" id="PS51186">
    <property type="entry name" value="GNAT"/>
    <property type="match status" value="1"/>
</dbReference>
<dbReference type="GO" id="GO:0005840">
    <property type="term" value="C:ribosome"/>
    <property type="evidence" value="ECO:0007669"/>
    <property type="project" value="UniProtKB-KW"/>
</dbReference>
<evidence type="ECO:0000313" key="5">
    <source>
        <dbReference type="EMBL" id="RKR91288.1"/>
    </source>
</evidence>
<feature type="domain" description="N-acetyltransferase" evidence="4">
    <location>
        <begin position="12"/>
        <end position="173"/>
    </location>
</feature>
<evidence type="ECO:0000256" key="1">
    <source>
        <dbReference type="ARBA" id="ARBA00008694"/>
    </source>
</evidence>
<evidence type="ECO:0000256" key="3">
    <source>
        <dbReference type="ARBA" id="ARBA00023315"/>
    </source>
</evidence>
<name>A0A495JS00_9ACTN</name>
<proteinExistence type="inferred from homology"/>
<dbReference type="PANTHER" id="PTHR10545">
    <property type="entry name" value="DIAMINE N-ACETYLTRANSFERASE"/>
    <property type="match status" value="1"/>
</dbReference>
<organism evidence="5 6">
    <name type="scientific">Micromonospora pisi</name>
    <dbReference type="NCBI Taxonomy" id="589240"/>
    <lineage>
        <taxon>Bacteria</taxon>
        <taxon>Bacillati</taxon>
        <taxon>Actinomycetota</taxon>
        <taxon>Actinomycetes</taxon>
        <taxon>Micromonosporales</taxon>
        <taxon>Micromonosporaceae</taxon>
        <taxon>Micromonospora</taxon>
    </lineage>
</organism>
<dbReference type="Pfam" id="PF00583">
    <property type="entry name" value="Acetyltransf_1"/>
    <property type="match status" value="1"/>
</dbReference>
<accession>A0A495JS00</accession>